<comment type="caution">
    <text evidence="2">The sequence shown here is derived from an EMBL/GenBank/DDBJ whole genome shotgun (WGS) entry which is preliminary data.</text>
</comment>
<dbReference type="Pfam" id="PF10676">
    <property type="entry name" value="gerPA"/>
    <property type="match status" value="1"/>
</dbReference>
<dbReference type="PATRIC" id="fig|1705565.3.peg.3375"/>
<evidence type="ECO:0000313" key="3">
    <source>
        <dbReference type="Proteomes" id="UP000036932"/>
    </source>
</evidence>
<evidence type="ECO:0000313" key="2">
    <source>
        <dbReference type="EMBL" id="KOR88990.1"/>
    </source>
</evidence>
<gene>
    <name evidence="2" type="ORF">AM231_07295</name>
</gene>
<dbReference type="InterPro" id="IPR019618">
    <property type="entry name" value="Spore_germination_GerPA"/>
</dbReference>
<proteinExistence type="predicted"/>
<feature type="region of interest" description="Disordered" evidence="1">
    <location>
        <begin position="44"/>
        <end position="73"/>
    </location>
</feature>
<evidence type="ECO:0000256" key="1">
    <source>
        <dbReference type="SAM" id="MobiDB-lite"/>
    </source>
</evidence>
<dbReference type="AlphaFoldDB" id="A0A0M1P3W0"/>
<reference evidence="3" key="1">
    <citation type="submission" date="2015-08" db="EMBL/GenBank/DDBJ databases">
        <title>Genome sequencing project for genomic taxonomy and phylogenomics of Bacillus-like bacteria.</title>
        <authorList>
            <person name="Liu B."/>
            <person name="Wang J."/>
            <person name="Zhu Y."/>
            <person name="Liu G."/>
            <person name="Chen Q."/>
            <person name="Chen Z."/>
            <person name="Lan J."/>
            <person name="Che J."/>
            <person name="Ge C."/>
            <person name="Shi H."/>
            <person name="Pan Z."/>
            <person name="Liu X."/>
        </authorList>
    </citation>
    <scope>NUCLEOTIDE SEQUENCE [LARGE SCALE GENOMIC DNA]</scope>
    <source>
        <strain evidence="3">FJAT-22460</strain>
    </source>
</reference>
<dbReference type="OrthoDB" id="2691926at2"/>
<accession>A0A0M1P3W0</accession>
<dbReference type="Proteomes" id="UP000036932">
    <property type="component" value="Unassembled WGS sequence"/>
</dbReference>
<keyword evidence="3" id="KW-1185">Reference proteome</keyword>
<name>A0A0M1P3W0_9BACL</name>
<dbReference type="EMBL" id="LIUT01000001">
    <property type="protein sequence ID" value="KOR88990.1"/>
    <property type="molecule type" value="Genomic_DNA"/>
</dbReference>
<protein>
    <submittedName>
        <fullName evidence="2">Spore gernimation protein GerPA</fullName>
    </submittedName>
</protein>
<dbReference type="RefSeq" id="WP_054401997.1">
    <property type="nucleotide sequence ID" value="NZ_LIUT01000001.1"/>
</dbReference>
<feature type="compositionally biased region" description="Polar residues" evidence="1">
    <location>
        <begin position="44"/>
        <end position="63"/>
    </location>
</feature>
<sequence length="73" mass="7374">MVSIIGNMKIVNVGPSSTVLVGNTGVIDLNSTSKAYSGANSFTTGDSIGTNITNNQASSTNTLDPDLIDSPNA</sequence>
<organism evidence="2 3">
    <name type="scientific">Paenibacillus solani</name>
    <dbReference type="NCBI Taxonomy" id="1705565"/>
    <lineage>
        <taxon>Bacteria</taxon>
        <taxon>Bacillati</taxon>
        <taxon>Bacillota</taxon>
        <taxon>Bacilli</taxon>
        <taxon>Bacillales</taxon>
        <taxon>Paenibacillaceae</taxon>
        <taxon>Paenibacillus</taxon>
    </lineage>
</organism>